<gene>
    <name evidence="9" type="ORF">EYW49_18825</name>
</gene>
<dbReference type="InterPro" id="IPR050248">
    <property type="entry name" value="Polysacc_deacetylase_ArnD"/>
</dbReference>
<dbReference type="SUPFAM" id="SSF88713">
    <property type="entry name" value="Glycoside hydrolase/deacetylase"/>
    <property type="match status" value="1"/>
</dbReference>
<proteinExistence type="inferred from homology"/>
<feature type="region of interest" description="Disordered" evidence="7">
    <location>
        <begin position="516"/>
        <end position="543"/>
    </location>
</feature>
<comment type="caution">
    <text evidence="9">The sequence shown here is derived from an EMBL/GenBank/DDBJ whole genome shotgun (WGS) entry which is preliminary data.</text>
</comment>
<dbReference type="PANTHER" id="PTHR10587:SF133">
    <property type="entry name" value="CHITIN DEACETYLASE 1-RELATED"/>
    <property type="match status" value="1"/>
</dbReference>
<dbReference type="Pfam" id="PF01522">
    <property type="entry name" value="Polysacc_deac_1"/>
    <property type="match status" value="1"/>
</dbReference>
<feature type="domain" description="NodB homology" evidence="8">
    <location>
        <begin position="216"/>
        <end position="407"/>
    </location>
</feature>
<dbReference type="InterPro" id="IPR002509">
    <property type="entry name" value="NODB_dom"/>
</dbReference>
<organism evidence="9 10">
    <name type="scientific">Siculibacillus lacustris</name>
    <dbReference type="NCBI Taxonomy" id="1549641"/>
    <lineage>
        <taxon>Bacteria</taxon>
        <taxon>Pseudomonadati</taxon>
        <taxon>Pseudomonadota</taxon>
        <taxon>Alphaproteobacteria</taxon>
        <taxon>Hyphomicrobiales</taxon>
        <taxon>Ancalomicrobiaceae</taxon>
        <taxon>Siculibacillus</taxon>
    </lineage>
</organism>
<keyword evidence="10" id="KW-1185">Reference proteome</keyword>
<dbReference type="PROSITE" id="PS51677">
    <property type="entry name" value="NODB"/>
    <property type="match status" value="1"/>
</dbReference>
<evidence type="ECO:0000256" key="3">
    <source>
        <dbReference type="ARBA" id="ARBA00020071"/>
    </source>
</evidence>
<dbReference type="GO" id="GO:0016020">
    <property type="term" value="C:membrane"/>
    <property type="evidence" value="ECO:0007669"/>
    <property type="project" value="TreeGrafter"/>
</dbReference>
<dbReference type="GO" id="GO:0046872">
    <property type="term" value="F:metal ion binding"/>
    <property type="evidence" value="ECO:0007669"/>
    <property type="project" value="UniProtKB-KW"/>
</dbReference>
<evidence type="ECO:0000256" key="5">
    <source>
        <dbReference type="ARBA" id="ARBA00022801"/>
    </source>
</evidence>
<dbReference type="InterPro" id="IPR011330">
    <property type="entry name" value="Glyco_hydro/deAcase_b/a-brl"/>
</dbReference>
<evidence type="ECO:0000259" key="8">
    <source>
        <dbReference type="PROSITE" id="PS51677"/>
    </source>
</evidence>
<accession>A0A4Q9VHG9</accession>
<reference evidence="9 10" key="1">
    <citation type="submission" date="2019-02" db="EMBL/GenBank/DDBJ databases">
        <title>Siculibacillus lacustris gen. nov., sp. nov., a new rosette-forming bacterium isolated from a freshwater crater lake (Lake St. Ana, Romania).</title>
        <authorList>
            <person name="Felfoldi T."/>
            <person name="Marton Z."/>
            <person name="Szabo A."/>
            <person name="Mentes A."/>
            <person name="Boka K."/>
            <person name="Marialigeti K."/>
            <person name="Mathe I."/>
            <person name="Koncz M."/>
            <person name="Schumann P."/>
            <person name="Toth E."/>
        </authorList>
    </citation>
    <scope>NUCLEOTIDE SEQUENCE [LARGE SCALE GENOMIC DNA]</scope>
    <source>
        <strain evidence="9 10">SA-279</strain>
    </source>
</reference>
<dbReference type="OrthoDB" id="276604at2"/>
<dbReference type="Gene3D" id="3.20.20.370">
    <property type="entry name" value="Glycoside hydrolase/deacetylase"/>
    <property type="match status" value="1"/>
</dbReference>
<keyword evidence="5" id="KW-0378">Hydrolase</keyword>
<dbReference type="PANTHER" id="PTHR10587">
    <property type="entry name" value="GLYCOSYL TRANSFERASE-RELATED"/>
    <property type="match status" value="1"/>
</dbReference>
<comment type="function">
    <text evidence="1">Is involved in generating a small heat-stable compound (Nod), an acylated oligomer of N-acetylglucosamine, that stimulates mitosis in various plant protoplasts.</text>
</comment>
<evidence type="ECO:0000256" key="6">
    <source>
        <dbReference type="ARBA" id="ARBA00032976"/>
    </source>
</evidence>
<name>A0A4Q9VHG9_9HYPH</name>
<dbReference type="GO" id="GO:0005975">
    <property type="term" value="P:carbohydrate metabolic process"/>
    <property type="evidence" value="ECO:0007669"/>
    <property type="project" value="InterPro"/>
</dbReference>
<dbReference type="EMBL" id="SJFN01000036">
    <property type="protein sequence ID" value="TBW34055.1"/>
    <property type="molecule type" value="Genomic_DNA"/>
</dbReference>
<evidence type="ECO:0000256" key="2">
    <source>
        <dbReference type="ARBA" id="ARBA00010973"/>
    </source>
</evidence>
<dbReference type="AlphaFoldDB" id="A0A4Q9VHG9"/>
<dbReference type="CDD" id="cd10917">
    <property type="entry name" value="CE4_NodB_like_6s_7s"/>
    <property type="match status" value="1"/>
</dbReference>
<protein>
    <recommendedName>
        <fullName evidence="3">Chitooligosaccharide deacetylase</fullName>
    </recommendedName>
    <alternativeName>
        <fullName evidence="6">Nodulation protein B</fullName>
    </alternativeName>
</protein>
<evidence type="ECO:0000313" key="9">
    <source>
        <dbReference type="EMBL" id="TBW34055.1"/>
    </source>
</evidence>
<comment type="similarity">
    <text evidence="2">Belongs to the polysaccharide deacetylase family.</text>
</comment>
<evidence type="ECO:0000313" key="10">
    <source>
        <dbReference type="Proteomes" id="UP000292781"/>
    </source>
</evidence>
<sequence length="577" mass="59636">MGSSSEETARSGRIGSVAVPITRSSDVEVTASVRTLVEPEYVMHRSSLRIVSAVLCATGLGAATGAATAQEAPPLMLGVPSTAPSTAAVQPRPVAKPVTIKTAAATPAGEARVKTATAEIPKVPKPAAKAAAVTKPAKAPKTANPGVPPEARRAALIAAMTGQATPPAHHHIVQDIKTTCPGNPDAIGLSKVIKVDTEGGFYVGQTYHTRMPLEPKEVILTFDDGPMAGRTDRVLAALDHECTKASFFIVGQMAKAYPETLRKTAAAGHTIAYHTMTHPLGMVKWPLEKAQENIRGGWQTVDQILYGTVGERPATPFFRYPGLFNSRAINAWFNGLGMGVFAIDAAGNDWLKGYITLADGPNVMNRALKELEDRQGGILLLHDIKDSSSSIVAPLLRELKARGFKIVHIVPKTPAPKLVSGPIAGVMPTVAETWVPVAERGIDGYDLTKQMAQQGAGHAGQPSTAPLPAYAPPPAGSATGTPAATVVPTAPAVPAAAVAPLPVTPGRSATVVTAPLTTPARPSLPPVPARAADPTATGSLPPPVVPAPTPKPAATEPGWFSSTAASFRGLATAVGLW</sequence>
<evidence type="ECO:0000256" key="7">
    <source>
        <dbReference type="SAM" id="MobiDB-lite"/>
    </source>
</evidence>
<keyword evidence="4" id="KW-0479">Metal-binding</keyword>
<dbReference type="Proteomes" id="UP000292781">
    <property type="component" value="Unassembled WGS sequence"/>
</dbReference>
<evidence type="ECO:0000256" key="4">
    <source>
        <dbReference type="ARBA" id="ARBA00022723"/>
    </source>
</evidence>
<evidence type="ECO:0000256" key="1">
    <source>
        <dbReference type="ARBA" id="ARBA00003236"/>
    </source>
</evidence>
<dbReference type="GO" id="GO:0016810">
    <property type="term" value="F:hydrolase activity, acting on carbon-nitrogen (but not peptide) bonds"/>
    <property type="evidence" value="ECO:0007669"/>
    <property type="project" value="InterPro"/>
</dbReference>